<dbReference type="SUPFAM" id="SSF53335">
    <property type="entry name" value="S-adenosyl-L-methionine-dependent methyltransferases"/>
    <property type="match status" value="1"/>
</dbReference>
<keyword evidence="1 7" id="KW-0489">Methyltransferase</keyword>
<evidence type="ECO:0000313" key="7">
    <source>
        <dbReference type="EMBL" id="UXD21393.1"/>
    </source>
</evidence>
<organism evidence="7 8">
    <name type="scientific">Ignicoccus pacificus DSM 13166</name>
    <dbReference type="NCBI Taxonomy" id="940294"/>
    <lineage>
        <taxon>Archaea</taxon>
        <taxon>Thermoproteota</taxon>
        <taxon>Thermoprotei</taxon>
        <taxon>Desulfurococcales</taxon>
        <taxon>Desulfurococcaceae</taxon>
        <taxon>Ignicoccus</taxon>
    </lineage>
</organism>
<dbReference type="Pfam" id="PF08704">
    <property type="entry name" value="GCD14"/>
    <property type="match status" value="1"/>
</dbReference>
<feature type="binding site" evidence="5">
    <location>
        <position position="130"/>
    </location>
    <ligand>
        <name>S-adenosyl-L-methionine</name>
        <dbReference type="ChEBI" id="CHEBI:59789"/>
    </ligand>
</feature>
<evidence type="ECO:0000256" key="1">
    <source>
        <dbReference type="ARBA" id="ARBA00022603"/>
    </source>
</evidence>
<dbReference type="AlphaFoldDB" id="A0A977PJZ7"/>
<dbReference type="PIRSF" id="PIRSF017269">
    <property type="entry name" value="GCD14"/>
    <property type="match status" value="1"/>
</dbReference>
<dbReference type="GO" id="GO:0031515">
    <property type="term" value="C:tRNA (m1A) methyltransferase complex"/>
    <property type="evidence" value="ECO:0007669"/>
    <property type="project" value="InterPro"/>
</dbReference>
<dbReference type="Gene3D" id="3.10.330.20">
    <property type="match status" value="1"/>
</dbReference>
<keyword evidence="3 5" id="KW-0949">S-adenosyl-L-methionine</keyword>
<gene>
    <name evidence="7" type="ORF">IPA_03805</name>
</gene>
<proteinExistence type="predicted"/>
<feature type="binding site" evidence="5">
    <location>
        <position position="125"/>
    </location>
    <ligand>
        <name>S-adenosyl-L-methionine</name>
        <dbReference type="ChEBI" id="CHEBI:59789"/>
    </ligand>
</feature>
<dbReference type="InterPro" id="IPR049470">
    <property type="entry name" value="TRM61_C"/>
</dbReference>
<dbReference type="PANTHER" id="PTHR12133:SF1">
    <property type="entry name" value="TRNA (ADENINE(58)-N(1))-METHYLTRANSFERASE, MITOCHONDRIAL"/>
    <property type="match status" value="1"/>
</dbReference>
<reference evidence="7" key="1">
    <citation type="submission" date="2013-11" db="EMBL/GenBank/DDBJ databases">
        <title>Comparative genomics of Ignicoccus.</title>
        <authorList>
            <person name="Podar M."/>
        </authorList>
    </citation>
    <scope>NUCLEOTIDE SEQUENCE</scope>
    <source>
        <strain evidence="7">DSM 13166</strain>
    </source>
</reference>
<keyword evidence="8" id="KW-1185">Reference proteome</keyword>
<dbReference type="EMBL" id="CP006868">
    <property type="protein sequence ID" value="UXD21393.1"/>
    <property type="molecule type" value="Genomic_DNA"/>
</dbReference>
<dbReference type="KEGG" id="ipc:IPA_03805"/>
<dbReference type="Proteomes" id="UP001063698">
    <property type="component" value="Chromosome"/>
</dbReference>
<dbReference type="Gene3D" id="3.40.50.150">
    <property type="entry name" value="Vaccinia Virus protein VP39"/>
    <property type="match status" value="1"/>
</dbReference>
<accession>A0A977PJZ7</accession>
<name>A0A977PJZ7_9CREN</name>
<protein>
    <submittedName>
        <fullName evidence="7">Protein L-isoaspartate methyltransferase</fullName>
    </submittedName>
</protein>
<dbReference type="GO" id="GO:0160107">
    <property type="term" value="F:tRNA (adenine(58)-N1)-methyltransferase activity"/>
    <property type="evidence" value="ECO:0007669"/>
    <property type="project" value="InterPro"/>
</dbReference>
<evidence type="ECO:0000259" key="6">
    <source>
        <dbReference type="Pfam" id="PF08704"/>
    </source>
</evidence>
<feature type="domain" description="tRNA (adenine(58)-N(1))-methyltransferase catalytic subunit TRM61 C-terminal" evidence="6">
    <location>
        <begin position="59"/>
        <end position="230"/>
    </location>
</feature>
<evidence type="ECO:0000313" key="8">
    <source>
        <dbReference type="Proteomes" id="UP001063698"/>
    </source>
</evidence>
<dbReference type="InterPro" id="IPR014816">
    <property type="entry name" value="tRNA_MeTrfase_Gcd14"/>
</dbReference>
<evidence type="ECO:0000256" key="3">
    <source>
        <dbReference type="ARBA" id="ARBA00022691"/>
    </source>
</evidence>
<evidence type="ECO:0000256" key="2">
    <source>
        <dbReference type="ARBA" id="ARBA00022679"/>
    </source>
</evidence>
<keyword evidence="4" id="KW-0819">tRNA processing</keyword>
<feature type="binding site" evidence="5">
    <location>
        <position position="172"/>
    </location>
    <ligand>
        <name>S-adenosyl-L-methionine</name>
        <dbReference type="ChEBI" id="CHEBI:59789"/>
    </ligand>
</feature>
<evidence type="ECO:0000256" key="4">
    <source>
        <dbReference type="ARBA" id="ARBA00022694"/>
    </source>
</evidence>
<dbReference type="InterPro" id="IPR029063">
    <property type="entry name" value="SAM-dependent_MTases_sf"/>
</dbReference>
<dbReference type="GO" id="GO:0030488">
    <property type="term" value="P:tRNA methylation"/>
    <property type="evidence" value="ECO:0007669"/>
    <property type="project" value="InterPro"/>
</dbReference>
<evidence type="ECO:0000256" key="5">
    <source>
        <dbReference type="PIRSR" id="PIRSR017269-1"/>
    </source>
</evidence>
<dbReference type="Pfam" id="PF14801">
    <property type="entry name" value="TrmI-like_N"/>
    <property type="match status" value="1"/>
</dbReference>
<dbReference type="PANTHER" id="PTHR12133">
    <property type="entry name" value="TRNA (ADENINE(58)-N(1))-METHYLTRANSFERASE"/>
    <property type="match status" value="1"/>
</dbReference>
<dbReference type="PROSITE" id="PS51620">
    <property type="entry name" value="SAM_TRM61"/>
    <property type="match status" value="1"/>
</dbReference>
<keyword evidence="2" id="KW-0808">Transferase</keyword>
<sequence>MERLKYGDLVLVYLDNKRRKVIRLREGGVYTSDKGVLRHDDVVGLSYGSSVILSTGFKAYLLRPTLEDLLREFSRRTQVIYPKDIGLMIVKLGAGPRMRCLEGGTGSGYVTASLSWVGCKVATFEMRREHLEVAKKNLRRFGLDKNVVFVRDTLANAPRVFGEEVFDLAVVDVGDPWNVVEGVWKALKGGAPTAFWLPTTNQLEKLKKALEGRFLWIEALEVTERRMRVSVGAVRPEQFGITFTGYLVIARKIS</sequence>